<dbReference type="Proteomes" id="UP000254589">
    <property type="component" value="Unassembled WGS sequence"/>
</dbReference>
<evidence type="ECO:0000256" key="5">
    <source>
        <dbReference type="SAM" id="Phobius"/>
    </source>
</evidence>
<gene>
    <name evidence="7" type="ORF">NCTC13159_04123</name>
    <name evidence="6" type="ORF">RO07_00845</name>
</gene>
<keyword evidence="8" id="KW-1185">Reference proteome</keyword>
<evidence type="ECO:0000256" key="1">
    <source>
        <dbReference type="ARBA" id="ARBA00022475"/>
    </source>
</evidence>
<feature type="transmembrane region" description="Helical" evidence="5">
    <location>
        <begin position="6"/>
        <end position="30"/>
    </location>
</feature>
<evidence type="ECO:0000313" key="8">
    <source>
        <dbReference type="Proteomes" id="UP000035086"/>
    </source>
</evidence>
<evidence type="ECO:0000256" key="3">
    <source>
        <dbReference type="ARBA" id="ARBA00022989"/>
    </source>
</evidence>
<dbReference type="InterPro" id="IPR012451">
    <property type="entry name" value="DUF1656"/>
</dbReference>
<keyword evidence="4 5" id="KW-0472">Membrane</keyword>
<protein>
    <submittedName>
        <fullName evidence="7">Protein of uncharacterized function (DUF1656)</fullName>
    </submittedName>
</protein>
<evidence type="ECO:0000256" key="4">
    <source>
        <dbReference type="ARBA" id="ARBA00023136"/>
    </source>
</evidence>
<dbReference type="Proteomes" id="UP000035086">
    <property type="component" value="Chromosome"/>
</dbReference>
<evidence type="ECO:0000313" key="9">
    <source>
        <dbReference type="Proteomes" id="UP000254589"/>
    </source>
</evidence>
<feature type="transmembrane region" description="Helical" evidence="5">
    <location>
        <begin position="42"/>
        <end position="67"/>
    </location>
</feature>
<dbReference type="Pfam" id="PF07869">
    <property type="entry name" value="DUF1656"/>
    <property type="match status" value="1"/>
</dbReference>
<dbReference type="RefSeq" id="WP_039412693.1">
    <property type="nucleotide sequence ID" value="NZ_CP010310.2"/>
</dbReference>
<evidence type="ECO:0000313" key="6">
    <source>
        <dbReference type="EMBL" id="AJC22934.1"/>
    </source>
</evidence>
<dbReference type="EMBL" id="UGSJ01000001">
    <property type="protein sequence ID" value="SUA92589.1"/>
    <property type="molecule type" value="Genomic_DNA"/>
</dbReference>
<proteinExistence type="predicted"/>
<keyword evidence="2 5" id="KW-0812">Transmembrane</keyword>
<organism evidence="7 9">
    <name type="scientific">Pandoraea pulmonicola</name>
    <dbReference type="NCBI Taxonomy" id="93221"/>
    <lineage>
        <taxon>Bacteria</taxon>
        <taxon>Pseudomonadati</taxon>
        <taxon>Pseudomonadota</taxon>
        <taxon>Betaproteobacteria</taxon>
        <taxon>Burkholderiales</taxon>
        <taxon>Burkholderiaceae</taxon>
        <taxon>Pandoraea</taxon>
    </lineage>
</organism>
<dbReference type="EMBL" id="CP010310">
    <property type="protein sequence ID" value="AJC22934.1"/>
    <property type="molecule type" value="Genomic_DNA"/>
</dbReference>
<keyword evidence="3 5" id="KW-1133">Transmembrane helix</keyword>
<evidence type="ECO:0000256" key="2">
    <source>
        <dbReference type="ARBA" id="ARBA00022692"/>
    </source>
</evidence>
<reference evidence="7 9" key="3">
    <citation type="submission" date="2018-06" db="EMBL/GenBank/DDBJ databases">
        <authorList>
            <consortium name="Pathogen Informatics"/>
            <person name="Doyle S."/>
        </authorList>
    </citation>
    <scope>NUCLEOTIDE SEQUENCE [LARGE SCALE GENOMIC DNA]</scope>
    <source>
        <strain evidence="7 9">NCTC13159</strain>
    </source>
</reference>
<dbReference type="KEGG" id="ppul:RO07_00845"/>
<name>A0AAJ4ZFV8_PANPU</name>
<reference evidence="6" key="2">
    <citation type="submission" date="2016-11" db="EMBL/GenBank/DDBJ databases">
        <title>Complete Genome Sequencing of Pandoraea pulmonicola DSM 16583.</title>
        <authorList>
            <person name="Chan K.-G."/>
        </authorList>
    </citation>
    <scope>NUCLEOTIDE SEQUENCE</scope>
    <source>
        <strain evidence="6">DSM 16583</strain>
    </source>
</reference>
<keyword evidence="1" id="KW-1003">Cell membrane</keyword>
<dbReference type="AlphaFoldDB" id="A0AAJ4ZFV8"/>
<accession>A0AAJ4ZFV8</accession>
<evidence type="ECO:0000313" key="7">
    <source>
        <dbReference type="EMBL" id="SUA92589.1"/>
    </source>
</evidence>
<reference evidence="8" key="1">
    <citation type="submission" date="2014-12" db="EMBL/GenBank/DDBJ databases">
        <title>Complete Genome Sequencing of Pandoraea pulmonicola DSM 16583.</title>
        <authorList>
            <person name="Chan K.-G."/>
        </authorList>
    </citation>
    <scope>NUCLEOTIDE SEQUENCE [LARGE SCALE GENOMIC DNA]</scope>
    <source>
        <strain evidence="8">DSM 16583</strain>
    </source>
</reference>
<sequence length="69" mass="7410">MVGEISIGGVFVPSLLATSLVALVLAMLASRCLASFGLHRLFAWRPVVGLSLFVILFGLLIQLAHLFEN</sequence>